<feature type="domain" description="HTH deoR-type" evidence="5">
    <location>
        <begin position="10"/>
        <end position="65"/>
    </location>
</feature>
<keyword evidence="2" id="KW-0805">Transcription regulation</keyword>
<protein>
    <submittedName>
        <fullName evidence="6">DeoR/GlpR transcriptional regulator</fullName>
    </submittedName>
</protein>
<organism evidence="6 7">
    <name type="scientific">Vibrio nitrifigilis</name>
    <dbReference type="NCBI Taxonomy" id="2789781"/>
    <lineage>
        <taxon>Bacteria</taxon>
        <taxon>Pseudomonadati</taxon>
        <taxon>Pseudomonadota</taxon>
        <taxon>Gammaproteobacteria</taxon>
        <taxon>Vibrionales</taxon>
        <taxon>Vibrionaceae</taxon>
        <taxon>Vibrio</taxon>
    </lineage>
</organism>
<dbReference type="PRINTS" id="PR00037">
    <property type="entry name" value="HTHLACR"/>
</dbReference>
<dbReference type="InterPro" id="IPR036388">
    <property type="entry name" value="WH-like_DNA-bd_sf"/>
</dbReference>
<dbReference type="InterPro" id="IPR018356">
    <property type="entry name" value="Tscrpt_reg_HTH_DeoR_CS"/>
</dbReference>
<evidence type="ECO:0000313" key="6">
    <source>
        <dbReference type="EMBL" id="MBF9003578.1"/>
    </source>
</evidence>
<evidence type="ECO:0000256" key="2">
    <source>
        <dbReference type="ARBA" id="ARBA00023015"/>
    </source>
</evidence>
<keyword evidence="3" id="KW-0238">DNA-binding</keyword>
<dbReference type="InterPro" id="IPR001034">
    <property type="entry name" value="DeoR_HTH"/>
</dbReference>
<gene>
    <name evidence="6" type="ORF">I1A42_24155</name>
</gene>
<sequence>MLDNNSAPSLSHRQKQIVQLIQQSDYCSIEHLAQQFDVTPQTIRRDINSLCDFGLARRHHGGVGAPATLSNQSYRLRQETHREEKLAIAQQVTPLIPNGSTIFLGIGSTIALIAETLYNHTELRVVTNNFEAAHILSQYSHIETWVPGGMIRPKDQDIVGESISQFFGQFYADIGIIGCASITTITNPTNNQTEQFAMEHEPREAIVSQAILNNAHQKWLVASNEKWQRHTNAKVTALSTFHRIFKSGES</sequence>
<dbReference type="Gene3D" id="3.30.750.70">
    <property type="entry name" value="4-hydroxybutyrate coenzyme like domains"/>
    <property type="match status" value="1"/>
</dbReference>
<proteinExistence type="predicted"/>
<keyword evidence="4" id="KW-0804">Transcription</keyword>
<name>A0ABS0GN20_9VIBR</name>
<dbReference type="SMART" id="SM01134">
    <property type="entry name" value="DeoRC"/>
    <property type="match status" value="1"/>
</dbReference>
<reference evidence="6 7" key="1">
    <citation type="submission" date="2020-11" db="EMBL/GenBank/DDBJ databases">
        <title>Vibrio nitrifigilis sp. nov., a marine nitrogen-fixing bacterium isolated from the lagoon sediment of an islet inside an atoll.</title>
        <authorList>
            <person name="Wang L.-T."/>
            <person name="Shieh W.Y."/>
        </authorList>
    </citation>
    <scope>NUCLEOTIDE SEQUENCE [LARGE SCALE GENOMIC DNA]</scope>
    <source>
        <strain evidence="6 7">NFV-1</strain>
    </source>
</reference>
<keyword evidence="1" id="KW-0678">Repressor</keyword>
<dbReference type="EMBL" id="JADPMR010000004">
    <property type="protein sequence ID" value="MBF9003578.1"/>
    <property type="molecule type" value="Genomic_DNA"/>
</dbReference>
<evidence type="ECO:0000256" key="4">
    <source>
        <dbReference type="ARBA" id="ARBA00023163"/>
    </source>
</evidence>
<dbReference type="PANTHER" id="PTHR30363:SF4">
    <property type="entry name" value="GLYCEROL-3-PHOSPHATE REGULON REPRESSOR"/>
    <property type="match status" value="1"/>
</dbReference>
<dbReference type="PANTHER" id="PTHR30363">
    <property type="entry name" value="HTH-TYPE TRANSCRIPTIONAL REGULATOR SRLR-RELATED"/>
    <property type="match status" value="1"/>
</dbReference>
<dbReference type="Pfam" id="PF00455">
    <property type="entry name" value="DeoRC"/>
    <property type="match status" value="1"/>
</dbReference>
<keyword evidence="7" id="KW-1185">Reference proteome</keyword>
<dbReference type="PROSITE" id="PS51000">
    <property type="entry name" value="HTH_DEOR_2"/>
    <property type="match status" value="1"/>
</dbReference>
<dbReference type="Pfam" id="PF08220">
    <property type="entry name" value="HTH_DeoR"/>
    <property type="match status" value="1"/>
</dbReference>
<dbReference type="RefSeq" id="WP_196125542.1">
    <property type="nucleotide sequence ID" value="NZ_JADPMR010000004.1"/>
</dbReference>
<evidence type="ECO:0000259" key="5">
    <source>
        <dbReference type="PROSITE" id="PS51000"/>
    </source>
</evidence>
<dbReference type="Proteomes" id="UP000597206">
    <property type="component" value="Unassembled WGS sequence"/>
</dbReference>
<dbReference type="SUPFAM" id="SSF46785">
    <property type="entry name" value="Winged helix' DNA-binding domain"/>
    <property type="match status" value="1"/>
</dbReference>
<evidence type="ECO:0000256" key="3">
    <source>
        <dbReference type="ARBA" id="ARBA00023125"/>
    </source>
</evidence>
<evidence type="ECO:0000256" key="1">
    <source>
        <dbReference type="ARBA" id="ARBA00022491"/>
    </source>
</evidence>
<dbReference type="SMART" id="SM00420">
    <property type="entry name" value="HTH_DEOR"/>
    <property type="match status" value="1"/>
</dbReference>
<dbReference type="SUPFAM" id="SSF100950">
    <property type="entry name" value="NagB/RpiA/CoA transferase-like"/>
    <property type="match status" value="1"/>
</dbReference>
<dbReference type="InterPro" id="IPR037171">
    <property type="entry name" value="NagB/RpiA_transferase-like"/>
</dbReference>
<dbReference type="InterPro" id="IPR014036">
    <property type="entry name" value="DeoR-like_C"/>
</dbReference>
<dbReference type="InterPro" id="IPR036390">
    <property type="entry name" value="WH_DNA-bd_sf"/>
</dbReference>
<dbReference type="InterPro" id="IPR050313">
    <property type="entry name" value="Carb_Metab_HTH_regulators"/>
</dbReference>
<dbReference type="Gene3D" id="1.10.10.10">
    <property type="entry name" value="Winged helix-like DNA-binding domain superfamily/Winged helix DNA-binding domain"/>
    <property type="match status" value="1"/>
</dbReference>
<comment type="caution">
    <text evidence="6">The sequence shown here is derived from an EMBL/GenBank/DDBJ whole genome shotgun (WGS) entry which is preliminary data.</text>
</comment>
<dbReference type="PROSITE" id="PS00894">
    <property type="entry name" value="HTH_DEOR_1"/>
    <property type="match status" value="1"/>
</dbReference>
<evidence type="ECO:0000313" key="7">
    <source>
        <dbReference type="Proteomes" id="UP000597206"/>
    </source>
</evidence>
<accession>A0ABS0GN20</accession>